<dbReference type="Proteomes" id="UP000547510">
    <property type="component" value="Unassembled WGS sequence"/>
</dbReference>
<dbReference type="AlphaFoldDB" id="A0A841CLJ3"/>
<proteinExistence type="predicted"/>
<feature type="region of interest" description="Disordered" evidence="1">
    <location>
        <begin position="1"/>
        <end position="21"/>
    </location>
</feature>
<reference evidence="2 3" key="1">
    <citation type="submission" date="2020-08" db="EMBL/GenBank/DDBJ databases">
        <title>Genomic Encyclopedia of Type Strains, Phase III (KMG-III): the genomes of soil and plant-associated and newly described type strains.</title>
        <authorList>
            <person name="Whitman W."/>
        </authorList>
    </citation>
    <scope>NUCLEOTIDE SEQUENCE [LARGE SCALE GENOMIC DNA]</scope>
    <source>
        <strain evidence="2 3">CECT 8640</strain>
    </source>
</reference>
<keyword evidence="3" id="KW-1185">Reference proteome</keyword>
<evidence type="ECO:0000313" key="3">
    <source>
        <dbReference type="Proteomes" id="UP000547510"/>
    </source>
</evidence>
<protein>
    <submittedName>
        <fullName evidence="2">Uncharacterized protein</fullName>
    </submittedName>
</protein>
<comment type="caution">
    <text evidence="2">The sequence shown here is derived from an EMBL/GenBank/DDBJ whole genome shotgun (WGS) entry which is preliminary data.</text>
</comment>
<dbReference type="EMBL" id="JACHJN010000004">
    <property type="protein sequence ID" value="MBB5956446.1"/>
    <property type="molecule type" value="Genomic_DNA"/>
</dbReference>
<name>A0A841CLJ3_9PSEU</name>
<evidence type="ECO:0000313" key="2">
    <source>
        <dbReference type="EMBL" id="MBB5956446.1"/>
    </source>
</evidence>
<feature type="region of interest" description="Disordered" evidence="1">
    <location>
        <begin position="174"/>
        <end position="204"/>
    </location>
</feature>
<organism evidence="2 3">
    <name type="scientific">Saccharothrix tamanrassetensis</name>
    <dbReference type="NCBI Taxonomy" id="1051531"/>
    <lineage>
        <taxon>Bacteria</taxon>
        <taxon>Bacillati</taxon>
        <taxon>Actinomycetota</taxon>
        <taxon>Actinomycetes</taxon>
        <taxon>Pseudonocardiales</taxon>
        <taxon>Pseudonocardiaceae</taxon>
        <taxon>Saccharothrix</taxon>
    </lineage>
</organism>
<evidence type="ECO:0000256" key="1">
    <source>
        <dbReference type="SAM" id="MobiDB-lite"/>
    </source>
</evidence>
<gene>
    <name evidence="2" type="ORF">FHS29_003032</name>
</gene>
<accession>A0A841CLJ3</accession>
<sequence>MTELTGRTTPTPLKPPTPPKVLKLRCEPTSRAEAAPLTGAIPPTAVVATTWVAALRAPQPTMACHGGIARGVRAGGLGGAERGSPLPGDAADLDIARNRCDGGLPVRFGIHGAVGLGDRGGVGPGIGGTGLGGTGVGGSGIEGTGVGSSGGVAGARRVEPWCGWTAGSGASCGRPASGEASCKRPPSGEASCGRAASGGTSYGRSPRCGACPGRGVGARGGSGWCAWLSGEAGLSVVGGCDG</sequence>